<dbReference type="CDD" id="cd11338">
    <property type="entry name" value="AmyAc_CMD"/>
    <property type="match status" value="1"/>
</dbReference>
<evidence type="ECO:0000313" key="8">
    <source>
        <dbReference type="Proteomes" id="UP000259030"/>
    </source>
</evidence>
<feature type="region of interest" description="Disordered" evidence="5">
    <location>
        <begin position="1"/>
        <end position="20"/>
    </location>
</feature>
<dbReference type="SUPFAM" id="SSF51445">
    <property type="entry name" value="(Trans)glycosidases"/>
    <property type="match status" value="1"/>
</dbReference>
<organism evidence="7 8">
    <name type="scientific">Deinococcus ficus</name>
    <dbReference type="NCBI Taxonomy" id="317577"/>
    <lineage>
        <taxon>Bacteria</taxon>
        <taxon>Thermotogati</taxon>
        <taxon>Deinococcota</taxon>
        <taxon>Deinococci</taxon>
        <taxon>Deinococcales</taxon>
        <taxon>Deinococcaceae</taxon>
        <taxon>Deinococcus</taxon>
    </lineage>
</organism>
<feature type="domain" description="Glycosyl hydrolase family 13 catalytic" evidence="6">
    <location>
        <begin position="130"/>
        <end position="519"/>
    </location>
</feature>
<dbReference type="AlphaFoldDB" id="A0A221SWV0"/>
<gene>
    <name evidence="7" type="ORF">DFI_09010</name>
</gene>
<evidence type="ECO:0000256" key="2">
    <source>
        <dbReference type="ARBA" id="ARBA00023295"/>
    </source>
</evidence>
<dbReference type="Gene3D" id="3.20.20.80">
    <property type="entry name" value="Glycosidases"/>
    <property type="match status" value="1"/>
</dbReference>
<dbReference type="RefSeq" id="WP_027461850.1">
    <property type="nucleotide sequence ID" value="NZ_CP021081.1"/>
</dbReference>
<dbReference type="InterPro" id="IPR004185">
    <property type="entry name" value="Glyco_hydro_13_lg-like_dom"/>
</dbReference>
<name>A0A221SWV0_9DEIO</name>
<dbReference type="InterPro" id="IPR006047">
    <property type="entry name" value="GH13_cat_dom"/>
</dbReference>
<evidence type="ECO:0000256" key="3">
    <source>
        <dbReference type="PIRSR" id="PIRSR036918-50"/>
    </source>
</evidence>
<dbReference type="KEGG" id="dfc:DFI_09010"/>
<dbReference type="PANTHER" id="PTHR10357:SF210">
    <property type="entry name" value="MALTODEXTRIN GLUCOSIDASE"/>
    <property type="match status" value="1"/>
</dbReference>
<keyword evidence="2 7" id="KW-0326">Glycosidase</keyword>
<evidence type="ECO:0000256" key="1">
    <source>
        <dbReference type="ARBA" id="ARBA00022801"/>
    </source>
</evidence>
<feature type="site" description="Transition state stabilizer" evidence="4">
    <location>
        <position position="443"/>
    </location>
</feature>
<feature type="active site" description="Nucleophile" evidence="3">
    <location>
        <position position="331"/>
    </location>
</feature>
<dbReference type="CDD" id="cd02857">
    <property type="entry name" value="E_set_CDase_PDE_N"/>
    <property type="match status" value="1"/>
</dbReference>
<dbReference type="Pfam" id="PF00128">
    <property type="entry name" value="Alpha-amylase"/>
    <property type="match status" value="1"/>
</dbReference>
<dbReference type="InterPro" id="IPR017853">
    <property type="entry name" value="GH"/>
</dbReference>
<keyword evidence="1" id="KW-0378">Hydrolase</keyword>
<evidence type="ECO:0000256" key="5">
    <source>
        <dbReference type="SAM" id="MobiDB-lite"/>
    </source>
</evidence>
<dbReference type="STRING" id="317577.GCA_000419625_02112"/>
<dbReference type="InterPro" id="IPR017069">
    <property type="entry name" value="MalZ"/>
</dbReference>
<dbReference type="PIRSF" id="PIRSF036918">
    <property type="entry name" value="Maltodextrin_glucosidase"/>
    <property type="match status" value="1"/>
</dbReference>
<feature type="active site" description="Proton donor" evidence="3">
    <location>
        <position position="368"/>
    </location>
</feature>
<proteinExistence type="predicted"/>
<dbReference type="GO" id="GO:0005975">
    <property type="term" value="P:carbohydrate metabolic process"/>
    <property type="evidence" value="ECO:0007669"/>
    <property type="project" value="InterPro"/>
</dbReference>
<protein>
    <submittedName>
        <fullName evidence="7">Alpha-glycosidase</fullName>
    </submittedName>
</protein>
<evidence type="ECO:0000259" key="6">
    <source>
        <dbReference type="SMART" id="SM00642"/>
    </source>
</evidence>
<accession>A0A221SWV0</accession>
<dbReference type="GO" id="GO:0004558">
    <property type="term" value="F:alpha-1,4-glucosidase activity"/>
    <property type="evidence" value="ECO:0007669"/>
    <property type="project" value="InterPro"/>
</dbReference>
<reference evidence="7 8" key="1">
    <citation type="submission" date="2017-05" db="EMBL/GenBank/DDBJ databases">
        <title>The complete genome sequence of Deinococcus ficus isolated from the rhizosphere of the Ficus religiosa L. in Taiwan.</title>
        <authorList>
            <person name="Wu K.-M."/>
            <person name="Liao T.-L."/>
            <person name="Liu Y.-M."/>
            <person name="Young C.-C."/>
            <person name="Tsai S.-F."/>
        </authorList>
    </citation>
    <scope>NUCLEOTIDE SEQUENCE [LARGE SCALE GENOMIC DNA]</scope>
    <source>
        <strain evidence="7 8">CC-FR2-10</strain>
    </source>
</reference>
<dbReference type="Proteomes" id="UP000259030">
    <property type="component" value="Chromosome"/>
</dbReference>
<dbReference type="PANTHER" id="PTHR10357">
    <property type="entry name" value="ALPHA-AMYLASE FAMILY MEMBER"/>
    <property type="match status" value="1"/>
</dbReference>
<evidence type="ECO:0000313" key="7">
    <source>
        <dbReference type="EMBL" id="ASN81127.1"/>
    </source>
</evidence>
<sequence>MGEWEQATQHDHTPGYTERLGAPLGSTVRVRLRTTLPVQGVALKVVQVGEIETFHAHEVSGRAGPGRWFEAELPLHDARVRYCWQLNVPGDHLNLTALGLHHARRGFRSWFQYLPGHVAPEWAWKAVFYQVFPDRFRNGDPGNDVVTGEYEYEGRPVEHVAWDTPVSKEGDIHAHYGGDLNGVTQALPYLRDLGVTALWLTPIFVSPSNHRYDISDYRRVDPHLGGEAAWDELVQSAGEAGIRIVLDGVFNHMGNENALFRAALEREDAPERQLFTWRDTPGKPPYHSFFDVPTLPKIDYRNEYAVQEFFSGEESVVRHWLRRGAAGWRLDVAHMIGGGGSDADNLPLHRALKAAAREERADAYVFGERFYDPEHALDGQGEDGSMNYHGFGLPVMQWLAGATYFGEPSRITGGEVAEILWDAYHALPPEVALSMFNLLESHDIGRAHFRVGEDRVKFRAAFTLLMAYAGVPCTYYGSEVGLSQSRAGNMPWCREPMPWDEAQWDRALREQVKALIAVRRATPVLHSGALRFLHAEDDALAFLREVTHADGRAERAVALASRRGEPHPVTLTLPVGTWRDALSGETLQGGAVTLDASGGRLLVSV</sequence>
<evidence type="ECO:0000256" key="4">
    <source>
        <dbReference type="PIRSR" id="PIRSR036918-51"/>
    </source>
</evidence>
<keyword evidence="8" id="KW-1185">Reference proteome</keyword>
<dbReference type="GO" id="GO:0005737">
    <property type="term" value="C:cytoplasm"/>
    <property type="evidence" value="ECO:0007669"/>
    <property type="project" value="InterPro"/>
</dbReference>
<dbReference type="SMART" id="SM00642">
    <property type="entry name" value="Aamy"/>
    <property type="match status" value="1"/>
</dbReference>
<dbReference type="EMBL" id="CP021081">
    <property type="protein sequence ID" value="ASN81127.1"/>
    <property type="molecule type" value="Genomic_DNA"/>
</dbReference>